<dbReference type="Gene3D" id="3.30.70.2610">
    <property type="match status" value="1"/>
</dbReference>
<sequence length="911" mass="100390">MNVQHNRGTWGHFPSHHHASGSPMNHDGYALSNGGGSMLNHSAGLAYDVGLLDLGPHPSTSVGTEQHDTQDIDMKVMELVDVIGTRMRRQLKPMMQASSVGGCSCSEDVAALQSTVAIMQEQIKLLMQERTAKTPSSVDSASSSSSSAVVNALSDRVSTLEGRQSAFQSQMAQLCKSLGTVPTGKNATGKPGGIALPKPLLQELRDEFDQKLAASTVKLETAMNKQMSSAMSSMEQHILNDIGGTSENNMLMASWDGDGCVGRFKSMTSMQYDDILSLVASETDMGVQNTKQWFEDRCAQEAKHRMGLEARVMGQFDAHAEWLQQLEGLCDTWHASQTHVDALVVRVKQMMQDTKDVMESVALMESRVLQAGNTGDESKKKVAGLQKLIEKIMRDQGSVESMLQQYVRQYVSVRIRDNNRLLDATLRARIPAYVENEHESFMLVRPNSKQPGGTTKPGMTSIAPFIRLMLPCRTGRRGSGGPSRCRQLHRLAVAERFLGSLPGGSVDRLYQDAWACQAVFQSMSPLVQQIVMRLLFTNQGSYSHDAILQWVQDPAQVKMTAAIEKLRHLRVLRMAHGTAEYVLNPVFQDQLKKALSSLGGSPWEAGRHKLPSEKPIAAVELEQYARKRWDAVLHFMVGSTAVAAPPPTVIGILEHTGLMQPSKTDARALHITDTGALLLILPCLLMFHQDTSLCSRTSTLKRGSLFYTTSLAVNLIFGGMLGQTRSSITMSQGLDHLHRPSKSPHLPPPTAAAADAHLLIVVETNFKVYAYTQSSLHIAMLSVFVDIVARLPNLAVGFLTRESIRSALSNGISAEQIYDFLMQHAHPKMLGNSPVIPENIADQLYLWQRERNRIKFDAGELVDGFVTTEDFDVVLKFAQDVGVMLWYDSIHLRLVVTKAGGERVRDFIKNH</sequence>
<evidence type="ECO:0000256" key="6">
    <source>
        <dbReference type="ARBA" id="ARBA00023204"/>
    </source>
</evidence>
<keyword evidence="6 8" id="KW-0234">DNA repair</keyword>
<keyword evidence="3 8" id="KW-0227">DNA damage</keyword>
<comment type="function">
    <text evidence="8">Component of the general transcription and DNA repair factor IIH (TFIIH) core complex which is involved in general and transcription-coupled nucleotide excision repair (NER) of damaged DNA.</text>
</comment>
<dbReference type="GO" id="GO:0005675">
    <property type="term" value="C:transcription factor TFIIH holo complex"/>
    <property type="evidence" value="ECO:0007669"/>
    <property type="project" value="TreeGrafter"/>
</dbReference>
<proteinExistence type="inferred from homology"/>
<comment type="caution">
    <text evidence="11">The sequence shown here is derived from an EMBL/GenBank/DDBJ whole genome shotgun (WGS) entry which is preliminary data.</text>
</comment>
<dbReference type="PANTHER" id="PTHR13152">
    <property type="entry name" value="TFIIH, POLYPEPTIDE 4"/>
    <property type="match status" value="1"/>
</dbReference>
<dbReference type="AlphaFoldDB" id="A0A9X8E1L1"/>
<comment type="similarity">
    <text evidence="2 8">Belongs to the TFB2 family.</text>
</comment>
<evidence type="ECO:0000256" key="2">
    <source>
        <dbReference type="ARBA" id="ARBA00007132"/>
    </source>
</evidence>
<evidence type="ECO:0000256" key="7">
    <source>
        <dbReference type="ARBA" id="ARBA00023242"/>
    </source>
</evidence>
<evidence type="ECO:0000256" key="3">
    <source>
        <dbReference type="ARBA" id="ARBA00022763"/>
    </source>
</evidence>
<evidence type="ECO:0000259" key="10">
    <source>
        <dbReference type="Pfam" id="PF18307"/>
    </source>
</evidence>
<name>A0A9X8E1L1_APHAT</name>
<evidence type="ECO:0000256" key="4">
    <source>
        <dbReference type="ARBA" id="ARBA00023015"/>
    </source>
</evidence>
<evidence type="ECO:0000256" key="5">
    <source>
        <dbReference type="ARBA" id="ARBA00023163"/>
    </source>
</evidence>
<feature type="region of interest" description="Disordered" evidence="9">
    <location>
        <begin position="1"/>
        <end position="28"/>
    </location>
</feature>
<evidence type="ECO:0000256" key="8">
    <source>
        <dbReference type="RuleBase" id="RU364024"/>
    </source>
</evidence>
<evidence type="ECO:0000256" key="1">
    <source>
        <dbReference type="ARBA" id="ARBA00004123"/>
    </source>
</evidence>
<dbReference type="Proteomes" id="UP000275652">
    <property type="component" value="Unassembled WGS sequence"/>
</dbReference>
<protein>
    <recommendedName>
        <fullName evidence="8">General transcription factor IIH subunit 4</fullName>
    </recommendedName>
</protein>
<dbReference type="GO" id="GO:0001671">
    <property type="term" value="F:ATPase activator activity"/>
    <property type="evidence" value="ECO:0007669"/>
    <property type="project" value="InterPro"/>
</dbReference>
<accession>A0A9X8E1L1</accession>
<dbReference type="PANTHER" id="PTHR13152:SF0">
    <property type="entry name" value="GENERAL TRANSCRIPTION FACTOR IIH SUBUNIT 4"/>
    <property type="match status" value="1"/>
</dbReference>
<dbReference type="InterPro" id="IPR040662">
    <property type="entry name" value="Tfb2_C"/>
</dbReference>
<dbReference type="GO" id="GO:0000439">
    <property type="term" value="C:transcription factor TFIIH core complex"/>
    <property type="evidence" value="ECO:0007669"/>
    <property type="project" value="InterPro"/>
</dbReference>
<reference evidence="11 12" key="1">
    <citation type="journal article" date="2018" name="J. Invertebr. Pathol.">
        <title>New genotyping method for the causative agent of crayfish plague (Aphanomyces astaci) based on whole genome data.</title>
        <authorList>
            <person name="Minardi D."/>
            <person name="Studholme D.J."/>
            <person name="van der Giezen M."/>
            <person name="Pretto T."/>
            <person name="Oidtmann B."/>
        </authorList>
    </citation>
    <scope>NUCLEOTIDE SEQUENCE [LARGE SCALE GENOMIC DNA]</scope>
    <source>
        <strain evidence="11 12">KB13</strain>
    </source>
</reference>
<feature type="domain" description="Transcription factor Tfb2 C-terminal" evidence="10">
    <location>
        <begin position="842"/>
        <end position="909"/>
    </location>
</feature>
<dbReference type="GO" id="GO:0006289">
    <property type="term" value="P:nucleotide-excision repair"/>
    <property type="evidence" value="ECO:0007669"/>
    <property type="project" value="InterPro"/>
</dbReference>
<comment type="subcellular location">
    <subcellularLocation>
        <location evidence="1 8">Nucleus</location>
    </subcellularLocation>
</comment>
<keyword evidence="5 8" id="KW-0804">Transcription</keyword>
<dbReference type="Pfam" id="PF03849">
    <property type="entry name" value="Tfb2"/>
    <property type="match status" value="2"/>
</dbReference>
<dbReference type="EMBL" id="QUTI01023395">
    <property type="protein sequence ID" value="RLO07453.1"/>
    <property type="molecule type" value="Genomic_DNA"/>
</dbReference>
<dbReference type="InterPro" id="IPR004598">
    <property type="entry name" value="TFIIH_p52/Tfb2"/>
</dbReference>
<keyword evidence="7 8" id="KW-0539">Nucleus</keyword>
<evidence type="ECO:0000256" key="9">
    <source>
        <dbReference type="SAM" id="MobiDB-lite"/>
    </source>
</evidence>
<organism evidence="11 12">
    <name type="scientific">Aphanomyces astaci</name>
    <name type="common">Crayfish plague agent</name>
    <dbReference type="NCBI Taxonomy" id="112090"/>
    <lineage>
        <taxon>Eukaryota</taxon>
        <taxon>Sar</taxon>
        <taxon>Stramenopiles</taxon>
        <taxon>Oomycota</taxon>
        <taxon>Saprolegniomycetes</taxon>
        <taxon>Saprolegniales</taxon>
        <taxon>Verrucalvaceae</taxon>
        <taxon>Aphanomyces</taxon>
    </lineage>
</organism>
<evidence type="ECO:0000313" key="11">
    <source>
        <dbReference type="EMBL" id="RLO07453.1"/>
    </source>
</evidence>
<keyword evidence="4 8" id="KW-0805">Transcription regulation</keyword>
<gene>
    <name evidence="11" type="ORF">DYB28_004047</name>
</gene>
<dbReference type="Pfam" id="PF18307">
    <property type="entry name" value="Tfb2_C"/>
    <property type="match status" value="1"/>
</dbReference>
<dbReference type="GO" id="GO:0003690">
    <property type="term" value="F:double-stranded DNA binding"/>
    <property type="evidence" value="ECO:0007669"/>
    <property type="project" value="TreeGrafter"/>
</dbReference>
<evidence type="ECO:0000313" key="12">
    <source>
        <dbReference type="Proteomes" id="UP000275652"/>
    </source>
</evidence>